<evidence type="ECO:0000256" key="4">
    <source>
        <dbReference type="ARBA" id="ARBA00022490"/>
    </source>
</evidence>
<proteinExistence type="predicted"/>
<keyword evidence="6" id="KW-0833">Ubl conjugation pathway</keyword>
<dbReference type="RefSeq" id="XP_017781847.1">
    <property type="nucleotide sequence ID" value="XM_017926358.1"/>
</dbReference>
<dbReference type="Pfam" id="PF04969">
    <property type="entry name" value="CS"/>
    <property type="match status" value="1"/>
</dbReference>
<comment type="function">
    <text evidence="9">May be involved in calcium-dependent ubiquitination and subsequent proteasomal degradation of target proteins. Probably serves as a molecular bridge in ubiquitin E3 complexes. Participates in the ubiquitin-mediated degradation of beta-catenin (CTNNB1).</text>
</comment>
<feature type="domain" description="SGS" evidence="12">
    <location>
        <begin position="148"/>
        <end position="223"/>
    </location>
</feature>
<feature type="region of interest" description="Disordered" evidence="11">
    <location>
        <begin position="169"/>
        <end position="188"/>
    </location>
</feature>
<dbReference type="SUPFAM" id="SSF49764">
    <property type="entry name" value="HSP20-like chaperones"/>
    <property type="match status" value="1"/>
</dbReference>
<keyword evidence="5" id="KW-0597">Phosphoprotein</keyword>
<dbReference type="PANTHER" id="PTHR13164:SF3">
    <property type="entry name" value="CALCYCLIN-BINDING PROTEIN"/>
    <property type="match status" value="1"/>
</dbReference>
<dbReference type="CDD" id="cd06468">
    <property type="entry name" value="p23_CacyBP"/>
    <property type="match status" value="1"/>
</dbReference>
<feature type="domain" description="CS" evidence="13">
    <location>
        <begin position="70"/>
        <end position="163"/>
    </location>
</feature>
<dbReference type="InterPro" id="IPR007052">
    <property type="entry name" value="CS_dom"/>
</dbReference>
<dbReference type="RefSeq" id="XP_017781845.1">
    <property type="nucleotide sequence ID" value="XM_017926356.1"/>
</dbReference>
<dbReference type="InterPro" id="IPR037893">
    <property type="entry name" value="CS_CacyBP"/>
</dbReference>
<protein>
    <recommendedName>
        <fullName evidence="3">Calcyclin-binding protein</fullName>
    </recommendedName>
</protein>
<accession>A0ABM1N4U7</accession>
<evidence type="ECO:0000256" key="5">
    <source>
        <dbReference type="ARBA" id="ARBA00022553"/>
    </source>
</evidence>
<dbReference type="InterPro" id="IPR015120">
    <property type="entry name" value="Siah-Interact_N"/>
</dbReference>
<dbReference type="RefSeq" id="XP_017781846.1">
    <property type="nucleotide sequence ID" value="XM_017926357.1"/>
</dbReference>
<evidence type="ECO:0000256" key="8">
    <source>
        <dbReference type="ARBA" id="ARBA00023242"/>
    </source>
</evidence>
<keyword evidence="4" id="KW-0963">Cytoplasm</keyword>
<dbReference type="PROSITE" id="PS51048">
    <property type="entry name" value="SGS"/>
    <property type="match status" value="1"/>
</dbReference>
<gene>
    <name evidence="15 16 17" type="primary">LOC108566464</name>
</gene>
<evidence type="ECO:0000256" key="2">
    <source>
        <dbReference type="ARBA" id="ARBA00004496"/>
    </source>
</evidence>
<dbReference type="SUPFAM" id="SSF140106">
    <property type="entry name" value="Calcyclin-binding protein-like"/>
    <property type="match status" value="1"/>
</dbReference>
<comment type="subcellular location">
    <subcellularLocation>
        <location evidence="2">Cytoplasm</location>
    </subcellularLocation>
    <subcellularLocation>
        <location evidence="1">Nucleus</location>
    </subcellularLocation>
</comment>
<keyword evidence="10" id="KW-0175">Coiled coil</keyword>
<evidence type="ECO:0000256" key="7">
    <source>
        <dbReference type="ARBA" id="ARBA00022990"/>
    </source>
</evidence>
<evidence type="ECO:0000256" key="6">
    <source>
        <dbReference type="ARBA" id="ARBA00022786"/>
    </source>
</evidence>
<evidence type="ECO:0000313" key="17">
    <source>
        <dbReference type="RefSeq" id="XP_017781847.1"/>
    </source>
</evidence>
<sequence>MEKIAELKKDVAEMEALIAAATRQKVKDFLSIENRKLVTEIVKLEEQQKTATPAATDAAKSSAVKRHYQVKLNNYAWDQSNKFVKFYVTVKNVHSIPAENVSCTFTAKSLEMQVKDLDNKDYIMNINNLLYPVNPENSTWKIKTDTVVINVAKVDTLSWSHVTDIEKRASDAKKMPKAEEGGDPSDNMMSIMKKFYDQGDDEVKRNIAKAWTEAQEKKTTMPL</sequence>
<name>A0ABM1N4U7_NICVS</name>
<dbReference type="PROSITE" id="PS51203">
    <property type="entry name" value="CS"/>
    <property type="match status" value="1"/>
</dbReference>
<evidence type="ECO:0000259" key="12">
    <source>
        <dbReference type="PROSITE" id="PS51048"/>
    </source>
</evidence>
<organism evidence="14 17">
    <name type="scientific">Nicrophorus vespilloides</name>
    <name type="common">Boreal carrion beetle</name>
    <dbReference type="NCBI Taxonomy" id="110193"/>
    <lineage>
        <taxon>Eukaryota</taxon>
        <taxon>Metazoa</taxon>
        <taxon>Ecdysozoa</taxon>
        <taxon>Arthropoda</taxon>
        <taxon>Hexapoda</taxon>
        <taxon>Insecta</taxon>
        <taxon>Pterygota</taxon>
        <taxon>Neoptera</taxon>
        <taxon>Endopterygota</taxon>
        <taxon>Coleoptera</taxon>
        <taxon>Polyphaga</taxon>
        <taxon>Staphyliniformia</taxon>
        <taxon>Silphidae</taxon>
        <taxon>Nicrophorinae</taxon>
        <taxon>Nicrophorus</taxon>
    </lineage>
</organism>
<dbReference type="PANTHER" id="PTHR13164">
    <property type="entry name" value="CALICYLIN BINDING PROTEIN"/>
    <property type="match status" value="1"/>
</dbReference>
<feature type="coiled-coil region" evidence="10">
    <location>
        <begin position="4"/>
        <end position="47"/>
    </location>
</feature>
<reference evidence="15 16" key="1">
    <citation type="submission" date="2025-05" db="UniProtKB">
        <authorList>
            <consortium name="RefSeq"/>
        </authorList>
    </citation>
    <scope>IDENTIFICATION</scope>
    <source>
        <tissue evidence="15 16">Whole Larva</tissue>
    </source>
</reference>
<evidence type="ECO:0000313" key="14">
    <source>
        <dbReference type="Proteomes" id="UP000695000"/>
    </source>
</evidence>
<evidence type="ECO:0000313" key="15">
    <source>
        <dbReference type="RefSeq" id="XP_017781845.1"/>
    </source>
</evidence>
<evidence type="ECO:0000256" key="11">
    <source>
        <dbReference type="SAM" id="MobiDB-lite"/>
    </source>
</evidence>
<dbReference type="Proteomes" id="UP000695000">
    <property type="component" value="Unplaced"/>
</dbReference>
<dbReference type="Pfam" id="PF09032">
    <property type="entry name" value="Siah-Interact_N"/>
    <property type="match status" value="1"/>
</dbReference>
<dbReference type="InterPro" id="IPR008978">
    <property type="entry name" value="HSP20-like_chaperone"/>
</dbReference>
<dbReference type="InterPro" id="IPR007699">
    <property type="entry name" value="SGS_dom"/>
</dbReference>
<evidence type="ECO:0000256" key="10">
    <source>
        <dbReference type="SAM" id="Coils"/>
    </source>
</evidence>
<dbReference type="InterPro" id="IPR052289">
    <property type="entry name" value="Calcyclin-binding_UBL-bridge"/>
</dbReference>
<dbReference type="GeneID" id="108566464"/>
<evidence type="ECO:0000313" key="16">
    <source>
        <dbReference type="RefSeq" id="XP_017781846.1"/>
    </source>
</evidence>
<keyword evidence="8" id="KW-0539">Nucleus</keyword>
<keyword evidence="14" id="KW-1185">Reference proteome</keyword>
<evidence type="ECO:0000256" key="3">
    <source>
        <dbReference type="ARBA" id="ARBA00015702"/>
    </source>
</evidence>
<dbReference type="Gene3D" id="2.60.40.790">
    <property type="match status" value="1"/>
</dbReference>
<keyword evidence="7" id="KW-0007">Acetylation</keyword>
<evidence type="ECO:0000259" key="13">
    <source>
        <dbReference type="PROSITE" id="PS51203"/>
    </source>
</evidence>
<dbReference type="Gene3D" id="4.10.860.10">
    <property type="entry name" value="UVR domain"/>
    <property type="match status" value="1"/>
</dbReference>
<feature type="compositionally biased region" description="Basic and acidic residues" evidence="11">
    <location>
        <begin position="169"/>
        <end position="180"/>
    </location>
</feature>
<evidence type="ECO:0000256" key="1">
    <source>
        <dbReference type="ARBA" id="ARBA00004123"/>
    </source>
</evidence>
<evidence type="ECO:0000256" key="9">
    <source>
        <dbReference type="ARBA" id="ARBA00025145"/>
    </source>
</evidence>
<dbReference type="InterPro" id="IPR037201">
    <property type="entry name" value="CacyBP_N"/>
</dbReference>